<dbReference type="PANTHER" id="PTHR48100">
    <property type="entry name" value="BROAD-SPECIFICITY PHOSPHATASE YOR283W-RELATED"/>
    <property type="match status" value="1"/>
</dbReference>
<sequence>MHQILLIRHGEAAKSATDADPGLTLLGQRQAENLADDLDRQFPRGEGVRLVSSPKTRALQTAIPVAGRWQMQVDEEYNVIEIPSPLGMPLAERGQWIRGLLHSRWDTLTPEQGHWREGITDYLLRLTSTTDERRFHTTLVFCHFMVINSVVAAIRNDLQVAQFYPDYTSQTRLAIEGGKLHLVQLGRETNSGNLIQ</sequence>
<dbReference type="InterPro" id="IPR050275">
    <property type="entry name" value="PGM_Phosphatase"/>
</dbReference>
<reference evidence="1 2" key="1">
    <citation type="submission" date="2023-10" db="EMBL/GenBank/DDBJ databases">
        <title>Description of Microbulbifer bruguierae sp. nov., isolated from the sediments of mangrove plant Bruguiera sexangula and comparative genomic analyses of the genus Microbulbifer.</title>
        <authorList>
            <person name="Long M."/>
        </authorList>
    </citation>
    <scope>NUCLEOTIDE SEQUENCE [LARGE SCALE GENOMIC DNA]</scope>
    <source>
        <strain evidence="1 2">SPO729</strain>
    </source>
</reference>
<keyword evidence="2" id="KW-1185">Reference proteome</keyword>
<protein>
    <submittedName>
        <fullName evidence="1">Histidine phosphatase family protein</fullName>
    </submittedName>
</protein>
<name>A0AAU0MYA4_9GAMM</name>
<evidence type="ECO:0000313" key="1">
    <source>
        <dbReference type="EMBL" id="WOX05190.1"/>
    </source>
</evidence>
<dbReference type="SMART" id="SM00855">
    <property type="entry name" value="PGAM"/>
    <property type="match status" value="1"/>
</dbReference>
<dbReference type="GO" id="GO:0016791">
    <property type="term" value="F:phosphatase activity"/>
    <property type="evidence" value="ECO:0007669"/>
    <property type="project" value="TreeGrafter"/>
</dbReference>
<dbReference type="Proteomes" id="UP001302477">
    <property type="component" value="Chromosome"/>
</dbReference>
<dbReference type="InterPro" id="IPR013078">
    <property type="entry name" value="His_Pase_superF_clade-1"/>
</dbReference>
<dbReference type="Pfam" id="PF00300">
    <property type="entry name" value="His_Phos_1"/>
    <property type="match status" value="1"/>
</dbReference>
<dbReference type="SUPFAM" id="SSF53254">
    <property type="entry name" value="Phosphoglycerate mutase-like"/>
    <property type="match status" value="1"/>
</dbReference>
<dbReference type="EMBL" id="CP137555">
    <property type="protein sequence ID" value="WOX05190.1"/>
    <property type="molecule type" value="Genomic_DNA"/>
</dbReference>
<dbReference type="AlphaFoldDB" id="A0AAU0MYA4"/>
<dbReference type="Gene3D" id="3.40.50.1240">
    <property type="entry name" value="Phosphoglycerate mutase-like"/>
    <property type="match status" value="1"/>
</dbReference>
<organism evidence="1 2">
    <name type="scientific">Microbulbifer pacificus</name>
    <dbReference type="NCBI Taxonomy" id="407164"/>
    <lineage>
        <taxon>Bacteria</taxon>
        <taxon>Pseudomonadati</taxon>
        <taxon>Pseudomonadota</taxon>
        <taxon>Gammaproteobacteria</taxon>
        <taxon>Cellvibrionales</taxon>
        <taxon>Microbulbiferaceae</taxon>
        <taxon>Microbulbifer</taxon>
    </lineage>
</organism>
<dbReference type="GO" id="GO:0005737">
    <property type="term" value="C:cytoplasm"/>
    <property type="evidence" value="ECO:0007669"/>
    <property type="project" value="TreeGrafter"/>
</dbReference>
<gene>
    <name evidence="1" type="ORF">R5R33_15805</name>
</gene>
<dbReference type="RefSeq" id="WP_318953664.1">
    <property type="nucleotide sequence ID" value="NZ_CP137555.1"/>
</dbReference>
<dbReference type="KEGG" id="mpaf:R5R33_15805"/>
<dbReference type="PANTHER" id="PTHR48100:SF51">
    <property type="entry name" value="PHOSPHOGLYCERATE MUTASE"/>
    <property type="match status" value="1"/>
</dbReference>
<dbReference type="InterPro" id="IPR029033">
    <property type="entry name" value="His_PPase_superfam"/>
</dbReference>
<dbReference type="CDD" id="cd07067">
    <property type="entry name" value="HP_PGM_like"/>
    <property type="match status" value="1"/>
</dbReference>
<accession>A0AAU0MYA4</accession>
<evidence type="ECO:0000313" key="2">
    <source>
        <dbReference type="Proteomes" id="UP001302477"/>
    </source>
</evidence>
<proteinExistence type="predicted"/>